<evidence type="ECO:0000313" key="2">
    <source>
        <dbReference type="EMBL" id="KUG15947.1"/>
    </source>
</evidence>
<reference evidence="2" key="1">
    <citation type="journal article" date="2015" name="Proc. Natl. Acad. Sci. U.S.A.">
        <title>Networks of energetic and metabolic interactions define dynamics in microbial communities.</title>
        <authorList>
            <person name="Embree M."/>
            <person name="Liu J.K."/>
            <person name="Al-Bassam M.M."/>
            <person name="Zengler K."/>
        </authorList>
    </citation>
    <scope>NUCLEOTIDE SEQUENCE</scope>
</reference>
<feature type="transmembrane region" description="Helical" evidence="1">
    <location>
        <begin position="33"/>
        <end position="52"/>
    </location>
</feature>
<organism evidence="2">
    <name type="scientific">hydrocarbon metagenome</name>
    <dbReference type="NCBI Taxonomy" id="938273"/>
    <lineage>
        <taxon>unclassified sequences</taxon>
        <taxon>metagenomes</taxon>
        <taxon>ecological metagenomes</taxon>
    </lineage>
</organism>
<sequence length="89" mass="9421">MVFKSVTGSSGRTRIISWEVISSGGMSFQGLSLGARLSLLMPAIIVVISLFIRTTVSLLSGFKGGLVDSLLMRLADMKSSFPGLLLTQA</sequence>
<gene>
    <name evidence="2" type="ORF">ASZ90_014455</name>
</gene>
<keyword evidence="1" id="KW-0472">Membrane</keyword>
<accession>A0A0W8F4Z9</accession>
<name>A0A0W8F4Z9_9ZZZZ</name>
<dbReference type="EMBL" id="LNQE01001520">
    <property type="protein sequence ID" value="KUG15947.1"/>
    <property type="molecule type" value="Genomic_DNA"/>
</dbReference>
<evidence type="ECO:0000256" key="1">
    <source>
        <dbReference type="SAM" id="Phobius"/>
    </source>
</evidence>
<keyword evidence="1" id="KW-0812">Transmembrane</keyword>
<proteinExistence type="predicted"/>
<comment type="caution">
    <text evidence="2">The sequence shown here is derived from an EMBL/GenBank/DDBJ whole genome shotgun (WGS) entry which is preliminary data.</text>
</comment>
<protein>
    <submittedName>
        <fullName evidence="2">Uncharacterized protein</fullName>
    </submittedName>
</protein>
<keyword evidence="1" id="KW-1133">Transmembrane helix</keyword>
<dbReference type="AlphaFoldDB" id="A0A0W8F4Z9"/>